<organism evidence="2 3">
    <name type="scientific">Sinobaca qinghaiensis</name>
    <dbReference type="NCBI Taxonomy" id="342944"/>
    <lineage>
        <taxon>Bacteria</taxon>
        <taxon>Bacillati</taxon>
        <taxon>Bacillota</taxon>
        <taxon>Bacilli</taxon>
        <taxon>Bacillales</taxon>
        <taxon>Sporolactobacillaceae</taxon>
        <taxon>Sinobaca</taxon>
    </lineage>
</organism>
<dbReference type="EMBL" id="RAPK01000009">
    <property type="protein sequence ID" value="RKD73006.1"/>
    <property type="molecule type" value="Genomic_DNA"/>
</dbReference>
<evidence type="ECO:0000256" key="1">
    <source>
        <dbReference type="SAM" id="SignalP"/>
    </source>
</evidence>
<protein>
    <submittedName>
        <fullName evidence="2">Uncharacterized protein YpuA (DUF1002 family)</fullName>
    </submittedName>
</protein>
<reference evidence="2 3" key="1">
    <citation type="submission" date="2018-09" db="EMBL/GenBank/DDBJ databases">
        <title>Genomic Encyclopedia of Archaeal and Bacterial Type Strains, Phase II (KMG-II): from individual species to whole genera.</title>
        <authorList>
            <person name="Goeker M."/>
        </authorList>
    </citation>
    <scope>NUCLEOTIDE SEQUENCE [LARGE SCALE GENOMIC DNA]</scope>
    <source>
        <strain evidence="2 3">DSM 17008</strain>
    </source>
</reference>
<sequence length="298" mass="32080">MNRKKTFTAAGVAAAIMLTFPAAGALADSAEGDEIITLGEDLTSEQRDQLLNEMDAGSEVETITVSNEEEHEYLGDYMSAADIGTRALSSAKITTAGSGDGIDVETTNITKISEAMYANAMITAGVEDAEVYVTAPMDVSGTGALTGILKAYEVQNDVTIPEEQKQVANEEVVKTAELGESIGTEEATELITRVKQEISEQNIESSEDIRVLIQNIAVDMNIELTQEQTDGLVSLFDRMKDLNVDWNQVQDEISKVQDNIGGFVNSEETQSFFAGFLEFINGIIDSLFGGSEESESNS</sequence>
<accession>A0A419V3M8</accession>
<dbReference type="RefSeq" id="WP_120193395.1">
    <property type="nucleotide sequence ID" value="NZ_RAPK01000009.1"/>
</dbReference>
<gene>
    <name evidence="2" type="ORF">ATL39_2208</name>
</gene>
<dbReference type="InterPro" id="IPR009343">
    <property type="entry name" value="DUF1002"/>
</dbReference>
<dbReference type="Proteomes" id="UP000285120">
    <property type="component" value="Unassembled WGS sequence"/>
</dbReference>
<proteinExistence type="predicted"/>
<keyword evidence="3" id="KW-1185">Reference proteome</keyword>
<feature type="chain" id="PRO_5018991756" evidence="1">
    <location>
        <begin position="28"/>
        <end position="298"/>
    </location>
</feature>
<keyword evidence="1" id="KW-0732">Signal</keyword>
<feature type="signal peptide" evidence="1">
    <location>
        <begin position="1"/>
        <end position="27"/>
    </location>
</feature>
<dbReference type="Pfam" id="PF06207">
    <property type="entry name" value="DUF1002"/>
    <property type="match status" value="1"/>
</dbReference>
<name>A0A419V3M8_9BACL</name>
<comment type="caution">
    <text evidence="2">The sequence shown here is derived from an EMBL/GenBank/DDBJ whole genome shotgun (WGS) entry which is preliminary data.</text>
</comment>
<evidence type="ECO:0000313" key="3">
    <source>
        <dbReference type="Proteomes" id="UP000285120"/>
    </source>
</evidence>
<dbReference type="OrthoDB" id="9810153at2"/>
<dbReference type="AlphaFoldDB" id="A0A419V3M8"/>
<evidence type="ECO:0000313" key="2">
    <source>
        <dbReference type="EMBL" id="RKD73006.1"/>
    </source>
</evidence>